<keyword evidence="4 8" id="KW-0413">Isomerase</keyword>
<evidence type="ECO:0000256" key="4">
    <source>
        <dbReference type="ARBA" id="ARBA00023235"/>
    </source>
</evidence>
<dbReference type="InterPro" id="IPR001345">
    <property type="entry name" value="PG/BPGM_mutase_AS"/>
</dbReference>
<dbReference type="Proteomes" id="UP000075714">
    <property type="component" value="Unassembled WGS sequence"/>
</dbReference>
<dbReference type="SUPFAM" id="SSF53254">
    <property type="entry name" value="Phosphoglycerate mutase-like"/>
    <property type="match status" value="1"/>
</dbReference>
<evidence type="ECO:0000256" key="8">
    <source>
        <dbReference type="RuleBase" id="RU004511"/>
    </source>
</evidence>
<feature type="binding site" evidence="6">
    <location>
        <begin position="218"/>
        <end position="219"/>
    </location>
    <ligand>
        <name>substrate</name>
    </ligand>
</feature>
<evidence type="ECO:0000256" key="3">
    <source>
        <dbReference type="ARBA" id="ARBA00023152"/>
    </source>
</evidence>
<evidence type="ECO:0000256" key="2">
    <source>
        <dbReference type="ARBA" id="ARBA00006717"/>
    </source>
</evidence>
<comment type="caution">
    <text evidence="9">The sequence shown here is derived from an EMBL/GenBank/DDBJ whole genome shotgun (WGS) entry which is preliminary data.</text>
</comment>
<dbReference type="OrthoDB" id="354304at2759"/>
<feature type="site" description="Transition state stabilizer" evidence="7">
    <location>
        <position position="217"/>
    </location>
</feature>
<accession>A0A150H3G3</accession>
<dbReference type="CDD" id="cd07067">
    <property type="entry name" value="HP_PGM_like"/>
    <property type="match status" value="1"/>
</dbReference>
<evidence type="ECO:0000313" key="10">
    <source>
        <dbReference type="Proteomes" id="UP000075714"/>
    </source>
</evidence>
<comment type="catalytic activity">
    <reaction evidence="1 8">
        <text>(2R)-2-phosphoglycerate = (2R)-3-phosphoglycerate</text>
        <dbReference type="Rhea" id="RHEA:15901"/>
        <dbReference type="ChEBI" id="CHEBI:58272"/>
        <dbReference type="ChEBI" id="CHEBI:58289"/>
        <dbReference type="EC" id="5.4.2.11"/>
    </reaction>
</comment>
<dbReference type="EMBL" id="LSYV01000002">
    <property type="protein sequence ID" value="KXZ56707.1"/>
    <property type="molecule type" value="Genomic_DNA"/>
</dbReference>
<dbReference type="InterPro" id="IPR013078">
    <property type="entry name" value="His_Pase_superF_clade-1"/>
</dbReference>
<dbReference type="PANTHER" id="PTHR11931">
    <property type="entry name" value="PHOSPHOGLYCERATE MUTASE"/>
    <property type="match status" value="1"/>
</dbReference>
<dbReference type="PROSITE" id="PS00175">
    <property type="entry name" value="PG_MUTASE"/>
    <property type="match status" value="1"/>
</dbReference>
<evidence type="ECO:0000256" key="5">
    <source>
        <dbReference type="PIRSR" id="PIRSR613078-1"/>
    </source>
</evidence>
<dbReference type="Pfam" id="PF00300">
    <property type="entry name" value="His_Phos_1"/>
    <property type="match status" value="1"/>
</dbReference>
<feature type="active site" description="Tele-phosphohistidine intermediate" evidence="5">
    <location>
        <position position="44"/>
    </location>
</feature>
<feature type="active site" description="Proton donor/acceptor" evidence="5">
    <location>
        <position position="122"/>
    </location>
</feature>
<proteinExistence type="inferred from homology"/>
<feature type="binding site" evidence="6">
    <location>
        <begin position="56"/>
        <end position="57"/>
    </location>
    <ligand>
        <name>substrate</name>
    </ligand>
</feature>
<dbReference type="NCBIfam" id="TIGR01258">
    <property type="entry name" value="pgm_1"/>
    <property type="match status" value="1"/>
</dbReference>
<evidence type="ECO:0000256" key="1">
    <source>
        <dbReference type="ARBA" id="ARBA00000380"/>
    </source>
</evidence>
<feature type="binding site" evidence="6">
    <location>
        <position position="133"/>
    </location>
    <ligand>
        <name>substrate</name>
    </ligand>
</feature>
<dbReference type="EC" id="5.4.2.11" evidence="8"/>
<keyword evidence="10" id="KW-1185">Reference proteome</keyword>
<feature type="binding site" evidence="6">
    <location>
        <begin position="43"/>
        <end position="50"/>
    </location>
    <ligand>
        <name>substrate</name>
    </ligand>
</feature>
<gene>
    <name evidence="9" type="ORF">GPECTOR_1g637</name>
</gene>
<dbReference type="Gene3D" id="3.40.50.1240">
    <property type="entry name" value="Phosphoglycerate mutase-like"/>
    <property type="match status" value="1"/>
</dbReference>
<name>A0A150H3G3_GONPE</name>
<feature type="binding site" evidence="6">
    <location>
        <begin position="149"/>
        <end position="150"/>
    </location>
    <ligand>
        <name>substrate</name>
    </ligand>
</feature>
<dbReference type="HAMAP" id="MF_01039">
    <property type="entry name" value="PGAM_GpmA"/>
    <property type="match status" value="1"/>
</dbReference>
<dbReference type="AlphaFoldDB" id="A0A150H3G3"/>
<protein>
    <recommendedName>
        <fullName evidence="8">Phosphoglycerate mutase</fullName>
        <ecNumber evidence="8">5.4.2.11</ecNumber>
    </recommendedName>
</protein>
<sequence>MEPGSVAAAAAQLLSTSPNVGSAFGPLAAPAARGAAHTVVLVRHGESEWNLANRFTGWTDVDLTAQGRRQATAAGALLHAHGFRFDLAFTSVLKRAIRTLHLMEDAMDALYVPEVKSWRLNERHYGGLQGLNKAETAAQHGEEQVHIWRRSYSTPPPPLELTDPRHPRYDPRYSQLSERDLPAAESLQDCVARILPFWRSDIAPAVSRGRRVLVAAHGNSLRGIVKHLDGISDTDIMSVEIPVGAPLVYELDASLAPLRRYYLGALVVSGATTPGHVHTAAGAAALAGDLADAEDLMLRGAMAAADYLFATLHADALAAAGAAPAPSAHAPAPAGPLEEAMPSEVAVDAYASGFDAAGGGASGDVGLEAFKRAAPLIDAARHVVVALPSGEDGPESAGAAAGVGAAHRGLELTAALAKRILDVLGGDKKLVLAMPRLGADAGSGSRGLGRGAAGMPAVMSDKLAAGSLAAGELPAAWRGGGWVYGAGAASSTDVHIVAEALTCATGNVWSVPRIEA</sequence>
<dbReference type="GO" id="GO:0004619">
    <property type="term" value="F:phosphoglycerate mutase activity"/>
    <property type="evidence" value="ECO:0007669"/>
    <property type="project" value="UniProtKB-EC"/>
</dbReference>
<feature type="binding site" evidence="6">
    <location>
        <begin position="122"/>
        <end position="125"/>
    </location>
    <ligand>
        <name>substrate</name>
    </ligand>
</feature>
<keyword evidence="3 8" id="KW-0324">Glycolysis</keyword>
<evidence type="ECO:0000313" key="9">
    <source>
        <dbReference type="EMBL" id="KXZ56707.1"/>
    </source>
</evidence>
<dbReference type="InterPro" id="IPR005952">
    <property type="entry name" value="Phosphogly_mut1"/>
</dbReference>
<reference evidence="10" key="1">
    <citation type="journal article" date="2016" name="Nat. Commun.">
        <title>The Gonium pectorale genome demonstrates co-option of cell cycle regulation during the evolution of multicellularity.</title>
        <authorList>
            <person name="Hanschen E.R."/>
            <person name="Marriage T.N."/>
            <person name="Ferris P.J."/>
            <person name="Hamaji T."/>
            <person name="Toyoda A."/>
            <person name="Fujiyama A."/>
            <person name="Neme R."/>
            <person name="Noguchi H."/>
            <person name="Minakuchi Y."/>
            <person name="Suzuki M."/>
            <person name="Kawai-Toyooka H."/>
            <person name="Smith D.R."/>
            <person name="Sparks H."/>
            <person name="Anderson J."/>
            <person name="Bakaric R."/>
            <person name="Luria V."/>
            <person name="Karger A."/>
            <person name="Kirschner M.W."/>
            <person name="Durand P.M."/>
            <person name="Michod R.E."/>
            <person name="Nozaki H."/>
            <person name="Olson B.J."/>
        </authorList>
    </citation>
    <scope>NUCLEOTIDE SEQUENCE [LARGE SCALE GENOMIC DNA]</scope>
    <source>
        <strain evidence="10">NIES-2863</strain>
    </source>
</reference>
<dbReference type="NCBIfam" id="NF010713">
    <property type="entry name" value="PRK14115.1"/>
    <property type="match status" value="1"/>
</dbReference>
<comment type="similarity">
    <text evidence="2 8">Belongs to the phosphoglycerate mutase family. BPG-dependent PGAM subfamily.</text>
</comment>
<dbReference type="SMART" id="SM00855">
    <property type="entry name" value="PGAM"/>
    <property type="match status" value="1"/>
</dbReference>
<organism evidence="9 10">
    <name type="scientific">Gonium pectorale</name>
    <name type="common">Green alga</name>
    <dbReference type="NCBI Taxonomy" id="33097"/>
    <lineage>
        <taxon>Eukaryota</taxon>
        <taxon>Viridiplantae</taxon>
        <taxon>Chlorophyta</taxon>
        <taxon>core chlorophytes</taxon>
        <taxon>Chlorophyceae</taxon>
        <taxon>CS clade</taxon>
        <taxon>Chlamydomonadales</taxon>
        <taxon>Volvocaceae</taxon>
        <taxon>Gonium</taxon>
    </lineage>
</organism>
<evidence type="ECO:0000256" key="6">
    <source>
        <dbReference type="PIRSR" id="PIRSR613078-2"/>
    </source>
</evidence>
<dbReference type="InterPro" id="IPR029033">
    <property type="entry name" value="His_PPase_superfam"/>
</dbReference>
<dbReference type="GO" id="GO:0006096">
    <property type="term" value="P:glycolytic process"/>
    <property type="evidence" value="ECO:0007669"/>
    <property type="project" value="UniProtKB-KW"/>
</dbReference>
<dbReference type="STRING" id="33097.A0A150H3G3"/>
<dbReference type="FunFam" id="3.40.50.1240:FF:000003">
    <property type="entry name" value="2,3-bisphosphoglycerate-dependent phosphoglycerate mutase"/>
    <property type="match status" value="1"/>
</dbReference>
<evidence type="ECO:0000256" key="7">
    <source>
        <dbReference type="PIRSR" id="PIRSR613078-3"/>
    </source>
</evidence>
<feature type="binding site" evidence="6">
    <location>
        <position position="95"/>
    </location>
    <ligand>
        <name>substrate</name>
    </ligand>
</feature>